<proteinExistence type="predicted"/>
<feature type="signal peptide" evidence="1">
    <location>
        <begin position="1"/>
        <end position="20"/>
    </location>
</feature>
<dbReference type="InterPro" id="IPR007372">
    <property type="entry name" value="Lipid/polyisoprenoid-bd_YceI"/>
</dbReference>
<evidence type="ECO:0000313" key="3">
    <source>
        <dbReference type="EMBL" id="EWC91569.1"/>
    </source>
</evidence>
<dbReference type="PANTHER" id="PTHR34406">
    <property type="entry name" value="PROTEIN YCEI"/>
    <property type="match status" value="1"/>
</dbReference>
<feature type="domain" description="Lipid/polyisoprenoid-binding YceI-like" evidence="2">
    <location>
        <begin position="47"/>
        <end position="224"/>
    </location>
</feature>
<accession>Z4WVR3</accession>
<feature type="chain" id="PRO_5004989924" evidence="1">
    <location>
        <begin position="21"/>
        <end position="235"/>
    </location>
</feature>
<dbReference type="Gene3D" id="2.40.128.110">
    <property type="entry name" value="Lipid/polyisoprenoid-binding, YceI-like"/>
    <property type="match status" value="1"/>
</dbReference>
<keyword evidence="4" id="KW-1185">Reference proteome</keyword>
<keyword evidence="1" id="KW-0732">Signal</keyword>
<evidence type="ECO:0000313" key="4">
    <source>
        <dbReference type="Proteomes" id="UP000023482"/>
    </source>
</evidence>
<name>Z4WVR3_9PORP</name>
<dbReference type="AlphaFoldDB" id="Z4WVR3"/>
<organism evidence="3 4">
    <name type="scientific">Porphyromonas catoniae ATCC 51270</name>
    <dbReference type="NCBI Taxonomy" id="887901"/>
    <lineage>
        <taxon>Bacteria</taxon>
        <taxon>Pseudomonadati</taxon>
        <taxon>Bacteroidota</taxon>
        <taxon>Bacteroidia</taxon>
        <taxon>Bacteroidales</taxon>
        <taxon>Porphyromonadaceae</taxon>
        <taxon>Porphyromonas</taxon>
    </lineage>
</organism>
<dbReference type="EMBL" id="JDFF01000024">
    <property type="protein sequence ID" value="EWC91569.1"/>
    <property type="molecule type" value="Genomic_DNA"/>
</dbReference>
<dbReference type="SMART" id="SM00867">
    <property type="entry name" value="YceI"/>
    <property type="match status" value="1"/>
</dbReference>
<evidence type="ECO:0000256" key="1">
    <source>
        <dbReference type="SAM" id="SignalP"/>
    </source>
</evidence>
<protein>
    <submittedName>
        <fullName evidence="3">YceI-like domain protein</fullName>
    </submittedName>
</protein>
<reference evidence="3 4" key="1">
    <citation type="submission" date="2014-01" db="EMBL/GenBank/DDBJ databases">
        <authorList>
            <person name="Durkin A.S."/>
            <person name="McCorrison J."/>
            <person name="Torralba M."/>
            <person name="Gillis M."/>
            <person name="Haft D.H."/>
            <person name="Methe B."/>
            <person name="Sutton G."/>
            <person name="Nelson K.E."/>
        </authorList>
    </citation>
    <scope>NUCLEOTIDE SEQUENCE [LARGE SCALE GENOMIC DNA]</scope>
    <source>
        <strain evidence="3 4">ATCC 51270</strain>
    </source>
</reference>
<sequence>MMNYPTFATIGLLSLSLTLASCSGRKGQNAVSATDSVATNTITTDQVLSIDTTLSYISWRGFKPGGEHFGKLPISSGVVNLKERTLYAGAVIIRMNGISVEDLKADEGGDKLKAHLESEDFFDVEKYPEARFELTGIPAEGLKLSDAQVLHGNLTLKGVTKNIAIPIASCVLDINEGTYTFTSSVFTINRADWGVKYGSKSFFTGLGDKFINDDIELSFVLVTRSVQQEDILPRS</sequence>
<dbReference type="Pfam" id="PF04264">
    <property type="entry name" value="YceI"/>
    <property type="match status" value="1"/>
</dbReference>
<gene>
    <name evidence="3" type="ORF">HMPREF0636_0350</name>
</gene>
<dbReference type="Proteomes" id="UP000023482">
    <property type="component" value="Unassembled WGS sequence"/>
</dbReference>
<evidence type="ECO:0000259" key="2">
    <source>
        <dbReference type="SMART" id="SM00867"/>
    </source>
</evidence>
<dbReference type="PATRIC" id="fig|887901.3.peg.1356"/>
<dbReference type="SUPFAM" id="SSF101874">
    <property type="entry name" value="YceI-like"/>
    <property type="match status" value="1"/>
</dbReference>
<comment type="caution">
    <text evidence="3">The sequence shown here is derived from an EMBL/GenBank/DDBJ whole genome shotgun (WGS) entry which is preliminary data.</text>
</comment>
<dbReference type="InterPro" id="IPR036761">
    <property type="entry name" value="TTHA0802/YceI-like_sf"/>
</dbReference>
<dbReference type="PANTHER" id="PTHR34406:SF1">
    <property type="entry name" value="PROTEIN YCEI"/>
    <property type="match status" value="1"/>
</dbReference>